<dbReference type="Pfam" id="PF00593">
    <property type="entry name" value="TonB_dep_Rec_b-barrel"/>
    <property type="match status" value="1"/>
</dbReference>
<keyword evidence="3 10" id="KW-0813">Transport</keyword>
<keyword evidence="9 10" id="KW-0998">Cell outer membrane</keyword>
<keyword evidence="4 10" id="KW-1134">Transmembrane beta strand</keyword>
<proteinExistence type="inferred from homology"/>
<keyword evidence="5 10" id="KW-0812">Transmembrane</keyword>
<feature type="signal peptide" evidence="13">
    <location>
        <begin position="1"/>
        <end position="22"/>
    </location>
</feature>
<protein>
    <submittedName>
        <fullName evidence="16">Ligand-gated channel protein</fullName>
    </submittedName>
</protein>
<dbReference type="InterPro" id="IPR039426">
    <property type="entry name" value="TonB-dep_rcpt-like"/>
</dbReference>
<keyword evidence="6 11" id="KW-0798">TonB box</keyword>
<comment type="similarity">
    <text evidence="2 10 11">Belongs to the TonB-dependent receptor family.</text>
</comment>
<feature type="chain" id="PRO_5027760951" evidence="13">
    <location>
        <begin position="23"/>
        <end position="727"/>
    </location>
</feature>
<organism evidence="16 17">
    <name type="scientific">Acetobacter aceti</name>
    <dbReference type="NCBI Taxonomy" id="435"/>
    <lineage>
        <taxon>Bacteria</taxon>
        <taxon>Pseudomonadati</taxon>
        <taxon>Pseudomonadota</taxon>
        <taxon>Alphaproteobacteria</taxon>
        <taxon>Acetobacterales</taxon>
        <taxon>Acetobacteraceae</taxon>
        <taxon>Acetobacter</taxon>
        <taxon>Acetobacter subgen. Acetobacter</taxon>
    </lineage>
</organism>
<comment type="subcellular location">
    <subcellularLocation>
        <location evidence="1 10">Cell outer membrane</location>
        <topology evidence="1 10">Multi-pass membrane protein</topology>
    </subcellularLocation>
</comment>
<dbReference type="AlphaFoldDB" id="A0A6S6PH92"/>
<evidence type="ECO:0000256" key="1">
    <source>
        <dbReference type="ARBA" id="ARBA00004571"/>
    </source>
</evidence>
<dbReference type="PROSITE" id="PS52016">
    <property type="entry name" value="TONB_DEPENDENT_REC_3"/>
    <property type="match status" value="1"/>
</dbReference>
<dbReference type="InterPro" id="IPR012910">
    <property type="entry name" value="Plug_dom"/>
</dbReference>
<dbReference type="Pfam" id="PF07715">
    <property type="entry name" value="Plug"/>
    <property type="match status" value="1"/>
</dbReference>
<dbReference type="Gene3D" id="2.40.170.20">
    <property type="entry name" value="TonB-dependent receptor, beta-barrel domain"/>
    <property type="match status" value="1"/>
</dbReference>
<dbReference type="InterPro" id="IPR036942">
    <property type="entry name" value="Beta-barrel_TonB_sf"/>
</dbReference>
<dbReference type="GO" id="GO:0038023">
    <property type="term" value="F:signaling receptor activity"/>
    <property type="evidence" value="ECO:0007669"/>
    <property type="project" value="InterPro"/>
</dbReference>
<feature type="domain" description="TonB-dependent receptor-like beta-barrel" evidence="14">
    <location>
        <begin position="294"/>
        <end position="697"/>
    </location>
</feature>
<dbReference type="InterPro" id="IPR010105">
    <property type="entry name" value="TonB_sidphr_rcpt"/>
</dbReference>
<gene>
    <name evidence="16" type="primary">bfrC</name>
    <name evidence="16" type="ORF">AAJCM20276_12770</name>
</gene>
<dbReference type="Proteomes" id="UP000515220">
    <property type="component" value="Chromosome"/>
</dbReference>
<accession>A0A6S6PH92</accession>
<evidence type="ECO:0000259" key="15">
    <source>
        <dbReference type="Pfam" id="PF07715"/>
    </source>
</evidence>
<keyword evidence="13" id="KW-0732">Signal</keyword>
<evidence type="ECO:0000256" key="9">
    <source>
        <dbReference type="ARBA" id="ARBA00023237"/>
    </source>
</evidence>
<evidence type="ECO:0000313" key="16">
    <source>
        <dbReference type="EMBL" id="BCI66653.1"/>
    </source>
</evidence>
<dbReference type="EMBL" id="AP023326">
    <property type="protein sequence ID" value="BCI66653.1"/>
    <property type="molecule type" value="Genomic_DNA"/>
</dbReference>
<dbReference type="GO" id="GO:0009279">
    <property type="term" value="C:cell outer membrane"/>
    <property type="evidence" value="ECO:0007669"/>
    <property type="project" value="UniProtKB-SubCell"/>
</dbReference>
<keyword evidence="8" id="KW-0675">Receptor</keyword>
<dbReference type="Gene3D" id="2.170.130.10">
    <property type="entry name" value="TonB-dependent receptor, plug domain"/>
    <property type="match status" value="1"/>
</dbReference>
<evidence type="ECO:0000256" key="4">
    <source>
        <dbReference type="ARBA" id="ARBA00022452"/>
    </source>
</evidence>
<dbReference type="GO" id="GO:0015891">
    <property type="term" value="P:siderophore transport"/>
    <property type="evidence" value="ECO:0007669"/>
    <property type="project" value="InterPro"/>
</dbReference>
<evidence type="ECO:0000256" key="10">
    <source>
        <dbReference type="PROSITE-ProRule" id="PRU01360"/>
    </source>
</evidence>
<evidence type="ECO:0000256" key="6">
    <source>
        <dbReference type="ARBA" id="ARBA00023077"/>
    </source>
</evidence>
<evidence type="ECO:0000256" key="13">
    <source>
        <dbReference type="SAM" id="SignalP"/>
    </source>
</evidence>
<dbReference type="GO" id="GO:0015344">
    <property type="term" value="F:siderophore uptake transmembrane transporter activity"/>
    <property type="evidence" value="ECO:0007669"/>
    <property type="project" value="TreeGrafter"/>
</dbReference>
<dbReference type="InterPro" id="IPR037066">
    <property type="entry name" value="Plug_dom_sf"/>
</dbReference>
<dbReference type="InterPro" id="IPR000531">
    <property type="entry name" value="Beta-barrel_TonB"/>
</dbReference>
<evidence type="ECO:0000259" key="14">
    <source>
        <dbReference type="Pfam" id="PF00593"/>
    </source>
</evidence>
<name>A0A6S6PH92_ACEAC</name>
<feature type="domain" description="TonB-dependent receptor plug" evidence="15">
    <location>
        <begin position="90"/>
        <end position="191"/>
    </location>
</feature>
<dbReference type="PANTHER" id="PTHR32552:SF82">
    <property type="entry name" value="FCUA PROTEIN"/>
    <property type="match status" value="1"/>
</dbReference>
<dbReference type="SUPFAM" id="SSF56935">
    <property type="entry name" value="Porins"/>
    <property type="match status" value="1"/>
</dbReference>
<dbReference type="NCBIfam" id="TIGR01783">
    <property type="entry name" value="TonB-siderophor"/>
    <property type="match status" value="1"/>
</dbReference>
<reference evidence="16 17" key="1">
    <citation type="submission" date="2020-07" db="EMBL/GenBank/DDBJ databases">
        <title>Complete Genome Sequence of an acetic acid bacterium, Acetobacter aceti JCM20276.</title>
        <authorList>
            <person name="Hirose Y."/>
            <person name="Mihara H."/>
        </authorList>
    </citation>
    <scope>NUCLEOTIDE SEQUENCE [LARGE SCALE GENOMIC DNA]</scope>
    <source>
        <strain evidence="16 17">JCM20276</strain>
    </source>
</reference>
<evidence type="ECO:0000256" key="7">
    <source>
        <dbReference type="ARBA" id="ARBA00023136"/>
    </source>
</evidence>
<evidence type="ECO:0000313" key="17">
    <source>
        <dbReference type="Proteomes" id="UP000515220"/>
    </source>
</evidence>
<evidence type="ECO:0000256" key="12">
    <source>
        <dbReference type="SAM" id="MobiDB-lite"/>
    </source>
</evidence>
<feature type="region of interest" description="Disordered" evidence="12">
    <location>
        <begin position="23"/>
        <end position="43"/>
    </location>
</feature>
<dbReference type="RefSeq" id="WP_099348258.1">
    <property type="nucleotide sequence ID" value="NZ_AP023326.1"/>
</dbReference>
<evidence type="ECO:0000256" key="3">
    <source>
        <dbReference type="ARBA" id="ARBA00022448"/>
    </source>
</evidence>
<evidence type="ECO:0000256" key="5">
    <source>
        <dbReference type="ARBA" id="ARBA00022692"/>
    </source>
</evidence>
<sequence>MAHIGLRSFLIASLSGISTAHAATPHASSDHAMRARNPQATAAPKAVEKHAVAPKHVTGGSEVITVRTVRNAPRLARHVPLGALGNKSEFDTPFSVSSVSAAKIEAMQASDINDVMRYEPGVQANSNGTSTASGSSVRVRGLNLDWTNGYKIDGMAIPYWYIDLPVANFDTIQVFKGASAFMYGFGSPGGVLDYRLKAPVENRKVTLEAGYRSDAVFRQMLDVGGSLDSAHRVQTRLSFASEVGNQYNASFVRNLSTSFTTDIRITDKLHWHFNSFYLNTLQKGMVNTIASANGVGAIETISGRSVFGAKNSWKTNDMKRFSTGFDWEFAKNWSAALTYGYTHLNEQFPSNQITFTSPNGDYYNQAFEQKRVLTYHQVDAITQGHFTTGPVRQDVIVGITWLRQMFDADANSGALGPLEYGNIHDGRPIISNATNFNPRMYRYIDYQQVAPFWSDTFSYGKWSLMAGARYTDYMENDYSKTGSRTAAHRNNPVTPIVSLSYKITPEINAYFSWVQAMQAGGQAGSSNVNYMQVFGPIRSDQYEAGIKVQRKTFSGTLAVFRMDTGAAYTNAQNYYVQDGKSRYQGVEASASWLLTRDLNVNGSLAYLDARYVKAAVGYAGHKLEAVAPFQAAFNADYRIRPVKGLSVNAGFNFVSRNWLDAANTIRLPSYIVGNVGASYAVNVGGHPMVFRAAVENVGNVRYWLSRGSRNLFPGAPRTVTLSARFDL</sequence>
<evidence type="ECO:0000256" key="2">
    <source>
        <dbReference type="ARBA" id="ARBA00009810"/>
    </source>
</evidence>
<evidence type="ECO:0000256" key="11">
    <source>
        <dbReference type="RuleBase" id="RU003357"/>
    </source>
</evidence>
<keyword evidence="7 10" id="KW-0472">Membrane</keyword>
<dbReference type="PANTHER" id="PTHR32552">
    <property type="entry name" value="FERRICHROME IRON RECEPTOR-RELATED"/>
    <property type="match status" value="1"/>
</dbReference>
<dbReference type="CDD" id="cd01347">
    <property type="entry name" value="ligand_gated_channel"/>
    <property type="match status" value="1"/>
</dbReference>
<evidence type="ECO:0000256" key="8">
    <source>
        <dbReference type="ARBA" id="ARBA00023170"/>
    </source>
</evidence>